<dbReference type="PANTHER" id="PTHR40130">
    <property type="entry name" value="EXPRESSED PROTEIN"/>
    <property type="match status" value="1"/>
</dbReference>
<sequence>MSTNSPSSSSPTPSSFNPLQRAHTLSLQASTLLRPALVPISSLKAALVSYQEAIQLYERAQQDAADKGSDEVNTLKMLVIQHRKLLKDVERRISIAQKDQFAAISVPPTRQSIDSTARPAQRRLVSESAASRSEGISVPSTFGLTGIPPSGIVNRTSIPPFSLRPAPNPPPPGEPSLSPLYSSSSTSSSTEESFIHFGSPPETLDPFSRFWGMLENMIEEVSGPVMFATAPVDAPPPTSDPTSTTKKEDKLSREKTITKKDKGKEKGKEKEKAEPEDSFYVVKNRRDRVGMGNTESTDEEDVGELVERPTSTNSAPTKTAEELLLENASLKTSLDALALHAESVDNTNKTLKKQLEEREKGLKVLMEGLKREAGRVKSVVGQSQLLSGSSINSSRIPALGLVGSTGGVSGKEDSSSKKRIKELEDELRSLRSENEKQKEQIGRYKERFEKIKQNAKAKKEAKLAATVQSDGNG</sequence>
<dbReference type="EMBL" id="CP144542">
    <property type="protein sequence ID" value="WVW81605.1"/>
    <property type="molecule type" value="Genomic_DNA"/>
</dbReference>
<organism evidence="2 3">
    <name type="scientific">Kwoniella bestiolae CBS 10118</name>
    <dbReference type="NCBI Taxonomy" id="1296100"/>
    <lineage>
        <taxon>Eukaryota</taxon>
        <taxon>Fungi</taxon>
        <taxon>Dikarya</taxon>
        <taxon>Basidiomycota</taxon>
        <taxon>Agaricomycotina</taxon>
        <taxon>Tremellomycetes</taxon>
        <taxon>Tremellales</taxon>
        <taxon>Cryptococcaceae</taxon>
        <taxon>Kwoniella</taxon>
    </lineage>
</organism>
<evidence type="ECO:0000313" key="2">
    <source>
        <dbReference type="EMBL" id="WVW81605.1"/>
    </source>
</evidence>
<name>A0AAJ8K614_9TREE</name>
<protein>
    <submittedName>
        <fullName evidence="2">Uncharacterized protein</fullName>
    </submittedName>
</protein>
<feature type="region of interest" description="Disordered" evidence="1">
    <location>
        <begin position="228"/>
        <end position="318"/>
    </location>
</feature>
<proteinExistence type="predicted"/>
<keyword evidence="3" id="KW-1185">Reference proteome</keyword>
<dbReference type="KEGG" id="kbi:30206701"/>
<feature type="region of interest" description="Disordered" evidence="1">
    <location>
        <begin position="401"/>
        <end position="420"/>
    </location>
</feature>
<dbReference type="PANTHER" id="PTHR40130:SF1">
    <property type="entry name" value="SPINDLE POLE BODY-ASSOCIATED PROTEIN CUT12 DOMAIN-CONTAINING PROTEIN"/>
    <property type="match status" value="1"/>
</dbReference>
<feature type="region of interest" description="Disordered" evidence="1">
    <location>
        <begin position="109"/>
        <end position="132"/>
    </location>
</feature>
<dbReference type="GeneID" id="30206701"/>
<dbReference type="AlphaFoldDB" id="A0AAJ8K614"/>
<gene>
    <name evidence="2" type="ORF">I302_103600</name>
</gene>
<dbReference type="RefSeq" id="XP_065725770.1">
    <property type="nucleotide sequence ID" value="XM_065869698.1"/>
</dbReference>
<evidence type="ECO:0000256" key="1">
    <source>
        <dbReference type="SAM" id="MobiDB-lite"/>
    </source>
</evidence>
<evidence type="ECO:0000313" key="3">
    <source>
        <dbReference type="Proteomes" id="UP000092730"/>
    </source>
</evidence>
<feature type="compositionally biased region" description="Basic and acidic residues" evidence="1">
    <location>
        <begin position="245"/>
        <end position="275"/>
    </location>
</feature>
<feature type="compositionally biased region" description="Low complexity" evidence="1">
    <location>
        <begin position="175"/>
        <end position="189"/>
    </location>
</feature>
<feature type="compositionally biased region" description="Low complexity" evidence="1">
    <location>
        <begin position="1"/>
        <end position="18"/>
    </location>
</feature>
<accession>A0AAJ8K614</accession>
<reference evidence="2" key="1">
    <citation type="submission" date="2013-07" db="EMBL/GenBank/DDBJ databases">
        <authorList>
            <consortium name="The Broad Institute Genome Sequencing Platform"/>
            <person name="Cuomo C."/>
            <person name="Litvintseva A."/>
            <person name="Chen Y."/>
            <person name="Heitman J."/>
            <person name="Sun S."/>
            <person name="Springer D."/>
            <person name="Dromer F."/>
            <person name="Young S.K."/>
            <person name="Zeng Q."/>
            <person name="Gargeya S."/>
            <person name="Fitzgerald M."/>
            <person name="Abouelleil A."/>
            <person name="Alvarado L."/>
            <person name="Berlin A.M."/>
            <person name="Chapman S.B."/>
            <person name="Dewar J."/>
            <person name="Goldberg J."/>
            <person name="Griggs A."/>
            <person name="Gujja S."/>
            <person name="Hansen M."/>
            <person name="Howarth C."/>
            <person name="Imamovic A."/>
            <person name="Larimer J."/>
            <person name="McCowan C."/>
            <person name="Murphy C."/>
            <person name="Pearson M."/>
            <person name="Priest M."/>
            <person name="Roberts A."/>
            <person name="Saif S."/>
            <person name="Shea T."/>
            <person name="Sykes S."/>
            <person name="Wortman J."/>
            <person name="Nusbaum C."/>
            <person name="Birren B."/>
        </authorList>
    </citation>
    <scope>NUCLEOTIDE SEQUENCE</scope>
    <source>
        <strain evidence="2">CBS 10118</strain>
    </source>
</reference>
<feature type="region of interest" description="Disordered" evidence="1">
    <location>
        <begin position="155"/>
        <end position="200"/>
    </location>
</feature>
<dbReference type="Proteomes" id="UP000092730">
    <property type="component" value="Chromosome 2"/>
</dbReference>
<feature type="region of interest" description="Disordered" evidence="1">
    <location>
        <begin position="1"/>
        <end position="21"/>
    </location>
</feature>
<reference evidence="2" key="2">
    <citation type="submission" date="2024-02" db="EMBL/GenBank/DDBJ databases">
        <title>Comparative genomics of Cryptococcus and Kwoniella reveals pathogenesis evolution and contrasting modes of karyotype evolution via chromosome fusion or intercentromeric recombination.</title>
        <authorList>
            <person name="Coelho M.A."/>
            <person name="David-Palma M."/>
            <person name="Shea T."/>
            <person name="Bowers K."/>
            <person name="McGinley-Smith S."/>
            <person name="Mohammad A.W."/>
            <person name="Gnirke A."/>
            <person name="Yurkov A.M."/>
            <person name="Nowrousian M."/>
            <person name="Sun S."/>
            <person name="Cuomo C.A."/>
            <person name="Heitman J."/>
        </authorList>
    </citation>
    <scope>NUCLEOTIDE SEQUENCE</scope>
    <source>
        <strain evidence="2">CBS 10118</strain>
    </source>
</reference>